<sequence>MYNLYRDLAPVSSVAWEEIEEEAARTFKRWIAGRRVIDVIGPKGIELSSVATGHTTSIDAPIEGVQAKQREVAPLVELRVPFTVRRDDIDNVARGSKDSDWQAVKDAAVAIAKAEDSIIFNGYGDAGIEGIIPTSSNEALTINDDIERLPQAVSNALAQLQLEGIDGPYALLLPADMWEDVHEETDDGYPVIKHIERIVNDSVIWAPAIDCAVLLSLRGGDYELHLGRDLSIGYLSHDAETVTLYLEETLTALQYTEEASVTIRSH</sequence>
<dbReference type="Proteomes" id="UP000658613">
    <property type="component" value="Unassembled WGS sequence"/>
</dbReference>
<dbReference type="InterPro" id="IPR007544">
    <property type="entry name" value="ENCAP"/>
</dbReference>
<dbReference type="PIRSF" id="PIRSF019254">
    <property type="entry name" value="CFP29"/>
    <property type="match status" value="1"/>
</dbReference>
<dbReference type="EMBL" id="JADOUE010000001">
    <property type="protein sequence ID" value="MBG6121266.1"/>
    <property type="molecule type" value="Genomic_DNA"/>
</dbReference>
<dbReference type="PANTHER" id="PTHR37165:SF1">
    <property type="entry name" value="TYPE 1 ENCAPSULIN SHELL PROTEIN"/>
    <property type="match status" value="1"/>
</dbReference>
<comment type="similarity">
    <text evidence="2">Belongs to the encapsulin family. Family 1 subfamily.</text>
</comment>
<dbReference type="RefSeq" id="WP_196823865.1">
    <property type="nucleotide sequence ID" value="NZ_CP046980.1"/>
</dbReference>
<dbReference type="PANTHER" id="PTHR37165">
    <property type="entry name" value="PEPTIDASE U56 FAMILY"/>
    <property type="match status" value="1"/>
</dbReference>
<dbReference type="GO" id="GO:0140737">
    <property type="term" value="C:encapsulin nanocompartment"/>
    <property type="evidence" value="ECO:0007669"/>
    <property type="project" value="UniProtKB-SubCell"/>
</dbReference>
<comment type="subcellular location">
    <subcellularLocation>
        <location evidence="1">Encapsulin nanocompartment</location>
    </subcellularLocation>
</comment>
<dbReference type="Gene3D" id="3.30.2320.10">
    <property type="entry name" value="hypothetical protein PF0899 domain"/>
    <property type="match status" value="1"/>
</dbReference>
<gene>
    <name evidence="5" type="ORF">IW254_000235</name>
</gene>
<accession>A0A931E030</accession>
<name>A0A931E030_9CORY</name>
<dbReference type="Gene3D" id="3.30.2400.30">
    <property type="match status" value="1"/>
</dbReference>
<protein>
    <recommendedName>
        <fullName evidence="4">Type 1 encapsulin shell protein</fullName>
    </recommendedName>
</protein>
<evidence type="ECO:0000256" key="4">
    <source>
        <dbReference type="ARBA" id="ARBA00050023"/>
    </source>
</evidence>
<evidence type="ECO:0000256" key="3">
    <source>
        <dbReference type="ARBA" id="ARBA00033787"/>
    </source>
</evidence>
<evidence type="ECO:0000256" key="2">
    <source>
        <dbReference type="ARBA" id="ARBA00033743"/>
    </source>
</evidence>
<dbReference type="NCBIfam" id="NF041155">
    <property type="entry name" value="encap_f1"/>
    <property type="match status" value="1"/>
</dbReference>
<evidence type="ECO:0000256" key="1">
    <source>
        <dbReference type="ARBA" id="ARBA00033738"/>
    </source>
</evidence>
<proteinExistence type="inferred from homology"/>
<evidence type="ECO:0000313" key="5">
    <source>
        <dbReference type="EMBL" id="MBG6121266.1"/>
    </source>
</evidence>
<evidence type="ECO:0000313" key="6">
    <source>
        <dbReference type="Proteomes" id="UP000658613"/>
    </source>
</evidence>
<comment type="caution">
    <text evidence="5">The sequence shown here is derived from an EMBL/GenBank/DDBJ whole genome shotgun (WGS) entry which is preliminary data.</text>
</comment>
<organism evidence="5 6">
    <name type="scientific">Corynebacterium aquatimens</name>
    <dbReference type="NCBI Taxonomy" id="1190508"/>
    <lineage>
        <taxon>Bacteria</taxon>
        <taxon>Bacillati</taxon>
        <taxon>Actinomycetota</taxon>
        <taxon>Actinomycetes</taxon>
        <taxon>Mycobacteriales</taxon>
        <taxon>Corynebacteriaceae</taxon>
        <taxon>Corynebacterium</taxon>
    </lineage>
</organism>
<dbReference type="AlphaFoldDB" id="A0A931E030"/>
<keyword evidence="3" id="KW-1284">Encapsulin nanocompartment</keyword>
<dbReference type="InterPro" id="IPR051429">
    <property type="entry name" value="Encapsulin_nc"/>
</dbReference>
<keyword evidence="6" id="KW-1185">Reference proteome</keyword>
<dbReference type="Pfam" id="PF04454">
    <property type="entry name" value="Linocin_M18"/>
    <property type="match status" value="1"/>
</dbReference>
<reference evidence="5" key="1">
    <citation type="submission" date="2020-11" db="EMBL/GenBank/DDBJ databases">
        <title>Sequencing the genomes of 1000 actinobacteria strains.</title>
        <authorList>
            <person name="Klenk H.-P."/>
        </authorList>
    </citation>
    <scope>NUCLEOTIDE SEQUENCE</scope>
    <source>
        <strain evidence="5">DSM 45632</strain>
    </source>
</reference>